<proteinExistence type="predicted"/>
<feature type="compositionally biased region" description="Basic residues" evidence="1">
    <location>
        <begin position="54"/>
        <end position="69"/>
    </location>
</feature>
<dbReference type="OrthoDB" id="4405280at2759"/>
<feature type="compositionally biased region" description="Basic and acidic residues" evidence="1">
    <location>
        <begin position="177"/>
        <end position="187"/>
    </location>
</feature>
<dbReference type="Proteomes" id="UP000738359">
    <property type="component" value="Unassembled WGS sequence"/>
</dbReference>
<evidence type="ECO:0000256" key="1">
    <source>
        <dbReference type="SAM" id="MobiDB-lite"/>
    </source>
</evidence>
<name>A0A9P6JC92_MORAP</name>
<accession>A0A9P6JC92</accession>
<feature type="region of interest" description="Disordered" evidence="1">
    <location>
        <begin position="166"/>
        <end position="191"/>
    </location>
</feature>
<dbReference type="EMBL" id="JAAAHY010000129">
    <property type="protein sequence ID" value="KAF9966769.1"/>
    <property type="molecule type" value="Genomic_DNA"/>
</dbReference>
<feature type="region of interest" description="Disordered" evidence="1">
    <location>
        <begin position="49"/>
        <end position="115"/>
    </location>
</feature>
<organism evidence="2 3">
    <name type="scientific">Mortierella alpina</name>
    <name type="common">Oleaginous fungus</name>
    <name type="synonym">Mortierella renispora</name>
    <dbReference type="NCBI Taxonomy" id="64518"/>
    <lineage>
        <taxon>Eukaryota</taxon>
        <taxon>Fungi</taxon>
        <taxon>Fungi incertae sedis</taxon>
        <taxon>Mucoromycota</taxon>
        <taxon>Mortierellomycotina</taxon>
        <taxon>Mortierellomycetes</taxon>
        <taxon>Mortierellales</taxon>
        <taxon>Mortierellaceae</taxon>
        <taxon>Mortierella</taxon>
    </lineage>
</organism>
<sequence>MVALLKPAVASKGVADTVDTPVIEKRGAEQHHHHRVESHQHQAHWIQSDNGKKQAGHHHHVSATHKKTKTVPQPLSLHNRHRPHRRKQVRRKKKTHKKPAGHKKPIEHNDKECGKRGDASVSILVCNNRTISAVYCPHGKLPHPDAWARSLVKRDLLTALNHGKHRHHSHAHKPHHDHHDHDHDHPNCRPSKSPEVVHTDVIPMHKPCPKSDRKDIADTFKQLTCPDQALLSPLLGLGSFTKAAINAVDRHNTDGDCKDEHHWQDKCTDVGTFCGIDLFGCNSIDDGLYYCDAIGNDPQLLEVCGVGACVSRRDRNGAARCGDDTCTCAETGYICGSSFPKTCRLDENSLYFCTAGKKPVLHQKCTGSSCPAGSNVCSKDPIDTQCLCQAPGTICGSAFPKECGLTPKALYVCSDEGELPKFLEDNSEGCTTDKDDCLCTNAGDYCGSSFPVSCGLKASALYTCSAKGEGPIFKNECPSGQCPANGHECGAVSKCVCTEKGDLCGSTFPSECNLRTDAVYTCLEIGDTPIFKKGCPSGVCRPNADDCEEEMDCVCPGAGDFCGSNFADDCDLKPNSIYSCTGKGERPVFKEECPSGQCRRSTNTCVPARNCLCKEKGTVRVLRAYDYKCTPF</sequence>
<evidence type="ECO:0000313" key="2">
    <source>
        <dbReference type="EMBL" id="KAF9966769.1"/>
    </source>
</evidence>
<keyword evidence="3" id="KW-1185">Reference proteome</keyword>
<feature type="compositionally biased region" description="Basic residues" evidence="1">
    <location>
        <begin position="78"/>
        <end position="103"/>
    </location>
</feature>
<comment type="caution">
    <text evidence="2">The sequence shown here is derived from an EMBL/GenBank/DDBJ whole genome shotgun (WGS) entry which is preliminary data.</text>
</comment>
<feature type="compositionally biased region" description="Basic residues" evidence="1">
    <location>
        <begin position="166"/>
        <end position="176"/>
    </location>
</feature>
<evidence type="ECO:0000313" key="3">
    <source>
        <dbReference type="Proteomes" id="UP000738359"/>
    </source>
</evidence>
<feature type="compositionally biased region" description="Basic and acidic residues" evidence="1">
    <location>
        <begin position="104"/>
        <end position="115"/>
    </location>
</feature>
<dbReference type="AlphaFoldDB" id="A0A9P6JC92"/>
<protein>
    <submittedName>
        <fullName evidence="2">Uncharacterized protein</fullName>
    </submittedName>
</protein>
<reference evidence="2" key="1">
    <citation type="journal article" date="2020" name="Fungal Divers.">
        <title>Resolving the Mortierellaceae phylogeny through synthesis of multi-gene phylogenetics and phylogenomics.</title>
        <authorList>
            <person name="Vandepol N."/>
            <person name="Liber J."/>
            <person name="Desiro A."/>
            <person name="Na H."/>
            <person name="Kennedy M."/>
            <person name="Barry K."/>
            <person name="Grigoriev I.V."/>
            <person name="Miller A.N."/>
            <person name="O'Donnell K."/>
            <person name="Stajich J.E."/>
            <person name="Bonito G."/>
        </authorList>
    </citation>
    <scope>NUCLEOTIDE SEQUENCE</scope>
    <source>
        <strain evidence="2">CK1249</strain>
    </source>
</reference>
<gene>
    <name evidence="2" type="ORF">BGZ70_001313</name>
</gene>